<organism evidence="1 2">
    <name type="scientific">Prevotella amnii CRIS 21A-A</name>
    <dbReference type="NCBI Taxonomy" id="679191"/>
    <lineage>
        <taxon>Bacteria</taxon>
        <taxon>Pseudomonadati</taxon>
        <taxon>Bacteroidota</taxon>
        <taxon>Bacteroidia</taxon>
        <taxon>Bacteroidales</taxon>
        <taxon>Prevotellaceae</taxon>
        <taxon>Prevotella</taxon>
    </lineage>
</organism>
<evidence type="ECO:0000313" key="2">
    <source>
        <dbReference type="Proteomes" id="UP000016016"/>
    </source>
</evidence>
<reference evidence="1 2" key="1">
    <citation type="submission" date="2010-09" db="EMBL/GenBank/DDBJ databases">
        <authorList>
            <person name="Harkins D.M."/>
            <person name="Madupu R."/>
            <person name="Durkin A.S."/>
            <person name="Torralba M."/>
            <person name="Methe B."/>
            <person name="Sutton G.G."/>
            <person name="Nelson K.E."/>
        </authorList>
    </citation>
    <scope>NUCLEOTIDE SEQUENCE [LARGE SCALE GENOMIC DNA]</scope>
    <source>
        <strain evidence="1 2">CRIS 21A-A</strain>
    </source>
</reference>
<proteinExistence type="predicted"/>
<accession>E1GX27</accession>
<gene>
    <name evidence="1" type="ORF">HMPREF9018_0145</name>
</gene>
<dbReference type="EMBL" id="ADFQ01000084">
    <property type="protein sequence ID" value="EFN90807.1"/>
    <property type="molecule type" value="Genomic_DNA"/>
</dbReference>
<sequence length="53" mass="6281">MYIIGMEGLLSGYFDVKIFTINWRSNRIAIEVTTDKYMEKDAIGNYLWKEKSQ</sequence>
<evidence type="ECO:0000313" key="1">
    <source>
        <dbReference type="EMBL" id="EFN90807.1"/>
    </source>
</evidence>
<dbReference type="Proteomes" id="UP000016016">
    <property type="component" value="Unassembled WGS sequence"/>
</dbReference>
<name>E1GX27_9BACT</name>
<comment type="caution">
    <text evidence="1">The sequence shown here is derived from an EMBL/GenBank/DDBJ whole genome shotgun (WGS) entry which is preliminary data.</text>
</comment>
<protein>
    <submittedName>
        <fullName evidence="1">Uncharacterized protein</fullName>
    </submittedName>
</protein>
<dbReference type="AlphaFoldDB" id="E1GX27"/>